<gene>
    <name evidence="1" type="ORF">FD15_GL000356</name>
</gene>
<proteinExistence type="predicted"/>
<keyword evidence="2" id="KW-1185">Reference proteome</keyword>
<comment type="caution">
    <text evidence="1">The sequence shown here is derived from an EMBL/GenBank/DDBJ whole genome shotgun (WGS) entry which is preliminary data.</text>
</comment>
<accession>A0A0R2DS52</accession>
<dbReference type="PATRIC" id="fig|1423806.3.peg.365"/>
<sequence length="56" mass="6874">MQVLLKKLHELRFIFACNYSYNNVFIKNNDCFDAKSFKNNQIYLIIWLKMNFFAFL</sequence>
<dbReference type="EMBL" id="AYZF01000008">
    <property type="protein sequence ID" value="KRN06798.1"/>
    <property type="molecule type" value="Genomic_DNA"/>
</dbReference>
<dbReference type="AlphaFoldDB" id="A0A0R2DS52"/>
<evidence type="ECO:0000313" key="2">
    <source>
        <dbReference type="Proteomes" id="UP000050961"/>
    </source>
</evidence>
<dbReference type="Proteomes" id="UP000050961">
    <property type="component" value="Unassembled WGS sequence"/>
</dbReference>
<evidence type="ECO:0000313" key="1">
    <source>
        <dbReference type="EMBL" id="KRN06798.1"/>
    </source>
</evidence>
<reference evidence="1 2" key="1">
    <citation type="journal article" date="2015" name="Genome Announc.">
        <title>Expanding the biotechnology potential of lactobacilli through comparative genomics of 213 strains and associated genera.</title>
        <authorList>
            <person name="Sun Z."/>
            <person name="Harris H.M."/>
            <person name="McCann A."/>
            <person name="Guo C."/>
            <person name="Argimon S."/>
            <person name="Zhang W."/>
            <person name="Yang X."/>
            <person name="Jeffery I.B."/>
            <person name="Cooney J.C."/>
            <person name="Kagawa T.F."/>
            <person name="Liu W."/>
            <person name="Song Y."/>
            <person name="Salvetti E."/>
            <person name="Wrobel A."/>
            <person name="Rasinkangas P."/>
            <person name="Parkhill J."/>
            <person name="Rea M.C."/>
            <person name="O'Sullivan O."/>
            <person name="Ritari J."/>
            <person name="Douillard F.P."/>
            <person name="Paul Ross R."/>
            <person name="Yang R."/>
            <person name="Briner A.E."/>
            <person name="Felis G.E."/>
            <person name="de Vos W.M."/>
            <person name="Barrangou R."/>
            <person name="Klaenhammer T.R."/>
            <person name="Caufield P.W."/>
            <person name="Cui Y."/>
            <person name="Zhang H."/>
            <person name="O'Toole P.W."/>
        </authorList>
    </citation>
    <scope>NUCLEOTIDE SEQUENCE [LARGE SCALE GENOMIC DNA]</scope>
    <source>
        <strain evidence="1 2">DSM 21376</strain>
    </source>
</reference>
<protein>
    <submittedName>
        <fullName evidence="1">Uncharacterized protein</fullName>
    </submittedName>
</protein>
<name>A0A0R2DS52_9LACO</name>
<dbReference type="STRING" id="1423806.FD15_GL000356"/>
<organism evidence="1 2">
    <name type="scientific">Liquorilactobacillus sucicola DSM 21376 = JCM 15457</name>
    <dbReference type="NCBI Taxonomy" id="1423806"/>
    <lineage>
        <taxon>Bacteria</taxon>
        <taxon>Bacillati</taxon>
        <taxon>Bacillota</taxon>
        <taxon>Bacilli</taxon>
        <taxon>Lactobacillales</taxon>
        <taxon>Lactobacillaceae</taxon>
        <taxon>Liquorilactobacillus</taxon>
    </lineage>
</organism>